<organism evidence="1 2">
    <name type="scientific">Oryza meyeriana var. granulata</name>
    <dbReference type="NCBI Taxonomy" id="110450"/>
    <lineage>
        <taxon>Eukaryota</taxon>
        <taxon>Viridiplantae</taxon>
        <taxon>Streptophyta</taxon>
        <taxon>Embryophyta</taxon>
        <taxon>Tracheophyta</taxon>
        <taxon>Spermatophyta</taxon>
        <taxon>Magnoliopsida</taxon>
        <taxon>Liliopsida</taxon>
        <taxon>Poales</taxon>
        <taxon>Poaceae</taxon>
        <taxon>BOP clade</taxon>
        <taxon>Oryzoideae</taxon>
        <taxon>Oryzeae</taxon>
        <taxon>Oryzinae</taxon>
        <taxon>Oryza</taxon>
        <taxon>Oryza meyeriana</taxon>
    </lineage>
</organism>
<dbReference type="AlphaFoldDB" id="A0A6G1BR98"/>
<gene>
    <name evidence="1" type="ORF">E2562_005042</name>
</gene>
<reference evidence="1 2" key="1">
    <citation type="submission" date="2019-11" db="EMBL/GenBank/DDBJ databases">
        <title>Whole genome sequence of Oryza granulata.</title>
        <authorList>
            <person name="Li W."/>
        </authorList>
    </citation>
    <scope>NUCLEOTIDE SEQUENCE [LARGE SCALE GENOMIC DNA]</scope>
    <source>
        <strain evidence="2">cv. Menghai</strain>
        <tissue evidence="1">Leaf</tissue>
    </source>
</reference>
<proteinExistence type="predicted"/>
<accession>A0A6G1BR98</accession>
<name>A0A6G1BR98_9ORYZ</name>
<evidence type="ECO:0008006" key="3">
    <source>
        <dbReference type="Google" id="ProtNLM"/>
    </source>
</evidence>
<comment type="caution">
    <text evidence="1">The sequence shown here is derived from an EMBL/GenBank/DDBJ whole genome shotgun (WGS) entry which is preliminary data.</text>
</comment>
<sequence>MKENKLDSVLVNHIKGQERMELIRGLADLAKQCLDMCGRNRPSTKEIADELGRLRKLSLHPWHGRIYTFDATT</sequence>
<dbReference type="OrthoDB" id="692504at2759"/>
<dbReference type="Proteomes" id="UP000479710">
    <property type="component" value="Unassembled WGS sequence"/>
</dbReference>
<protein>
    <recommendedName>
        <fullName evidence="3">Serine-threonine/tyrosine-protein kinase catalytic domain-containing protein</fullName>
    </recommendedName>
</protein>
<keyword evidence="2" id="KW-1185">Reference proteome</keyword>
<evidence type="ECO:0000313" key="1">
    <source>
        <dbReference type="EMBL" id="KAF0890915.1"/>
    </source>
</evidence>
<dbReference type="EMBL" id="SPHZ02000011">
    <property type="protein sequence ID" value="KAF0890915.1"/>
    <property type="molecule type" value="Genomic_DNA"/>
</dbReference>
<evidence type="ECO:0000313" key="2">
    <source>
        <dbReference type="Proteomes" id="UP000479710"/>
    </source>
</evidence>